<proteinExistence type="predicted"/>
<dbReference type="EMBL" id="JAVCQK010000307">
    <property type="protein sequence ID" value="MFH7519059.1"/>
    <property type="molecule type" value="Genomic_DNA"/>
</dbReference>
<dbReference type="Proteomes" id="UP001610657">
    <property type="component" value="Unassembled WGS sequence"/>
</dbReference>
<name>A0ABW7NWA7_9PSED</name>
<protein>
    <submittedName>
        <fullName evidence="1">Uncharacterized protein</fullName>
    </submittedName>
</protein>
<gene>
    <name evidence="1" type="ORF">RA271_28460</name>
</gene>
<comment type="caution">
    <text evidence="1">The sequence shown here is derived from an EMBL/GenBank/DDBJ whole genome shotgun (WGS) entry which is preliminary data.</text>
</comment>
<evidence type="ECO:0000313" key="1">
    <source>
        <dbReference type="EMBL" id="MFH7519059.1"/>
    </source>
</evidence>
<organism evidence="1 2">
    <name type="scientific">Pseudomonas syringae pv. tagetis</name>
    <dbReference type="NCBI Taxonomy" id="129140"/>
    <lineage>
        <taxon>Bacteria</taxon>
        <taxon>Pseudomonadati</taxon>
        <taxon>Pseudomonadota</taxon>
        <taxon>Gammaproteobacteria</taxon>
        <taxon>Pseudomonadales</taxon>
        <taxon>Pseudomonadaceae</taxon>
        <taxon>Pseudomonas</taxon>
    </lineage>
</organism>
<accession>A0ABW7NWA7</accession>
<feature type="non-terminal residue" evidence="1">
    <location>
        <position position="1"/>
    </location>
</feature>
<keyword evidence="2" id="KW-1185">Reference proteome</keyword>
<evidence type="ECO:0000313" key="2">
    <source>
        <dbReference type="Proteomes" id="UP001610657"/>
    </source>
</evidence>
<dbReference type="RefSeq" id="WP_395577824.1">
    <property type="nucleotide sequence ID" value="NZ_JAVCQK010000307.1"/>
</dbReference>
<sequence length="59" mass="6242">RGYGRVFLDSLPPFRRTRSLADVQAFFTPQWSPVADDAAAPAAVATGPEPAPGATFPLL</sequence>
<reference evidence="1 2" key="1">
    <citation type="submission" date="2023-08" db="EMBL/GenBank/DDBJ databases">
        <title>Genomic and mutational analysis of Pseudomonas syringae pv. tagetis EB037 pathogenicity on sunflower.</title>
        <authorList>
            <person name="Maul J.E."/>
        </authorList>
    </citation>
    <scope>NUCLEOTIDE SEQUENCE [LARGE SCALE GENOMIC DNA]</scope>
    <source>
        <strain evidence="1 2">EB037_T1</strain>
    </source>
</reference>